<name>A0A1H5R7N7_9PSEU</name>
<keyword evidence="3" id="KW-1185">Reference proteome</keyword>
<evidence type="ECO:0000313" key="3">
    <source>
        <dbReference type="Proteomes" id="UP000198878"/>
    </source>
</evidence>
<feature type="compositionally biased region" description="Basic and acidic residues" evidence="1">
    <location>
        <begin position="40"/>
        <end position="51"/>
    </location>
</feature>
<feature type="region of interest" description="Disordered" evidence="1">
    <location>
        <begin position="14"/>
        <end position="68"/>
    </location>
</feature>
<accession>A0A1H5R7N7</accession>
<reference evidence="3" key="1">
    <citation type="submission" date="2016-10" db="EMBL/GenBank/DDBJ databases">
        <authorList>
            <person name="Varghese N."/>
            <person name="Submissions S."/>
        </authorList>
    </citation>
    <scope>NUCLEOTIDE SEQUENCE [LARGE SCALE GENOMIC DNA]</scope>
    <source>
        <strain evidence="3">DSM 44654</strain>
    </source>
</reference>
<protein>
    <submittedName>
        <fullName evidence="2">Uncharacterized protein</fullName>
    </submittedName>
</protein>
<dbReference type="STRING" id="218821.SAMN05421837_107372"/>
<dbReference type="Proteomes" id="UP000198878">
    <property type="component" value="Unassembled WGS sequence"/>
</dbReference>
<gene>
    <name evidence="2" type="ORF">SAMN05421837_107372</name>
</gene>
<organism evidence="2 3">
    <name type="scientific">Amycolatopsis pretoriensis</name>
    <dbReference type="NCBI Taxonomy" id="218821"/>
    <lineage>
        <taxon>Bacteria</taxon>
        <taxon>Bacillati</taxon>
        <taxon>Actinomycetota</taxon>
        <taxon>Actinomycetes</taxon>
        <taxon>Pseudonocardiales</taxon>
        <taxon>Pseudonocardiaceae</taxon>
        <taxon>Amycolatopsis</taxon>
    </lineage>
</organism>
<dbReference type="RefSeq" id="WP_086674045.1">
    <property type="nucleotide sequence ID" value="NZ_FNUJ01000007.1"/>
</dbReference>
<proteinExistence type="predicted"/>
<dbReference type="EMBL" id="FNUJ01000007">
    <property type="protein sequence ID" value="SEF34402.1"/>
    <property type="molecule type" value="Genomic_DNA"/>
</dbReference>
<sequence length="97" mass="10363">MPRFRLRSNHAAVDLYQPSGGPDSFEIEPGQEIEVPGELVTERPAPKKGEPEPAPLPDDAFIVANGGEEQAWPHAVWELADKPAAASAPAASPVKEK</sequence>
<evidence type="ECO:0000313" key="2">
    <source>
        <dbReference type="EMBL" id="SEF34402.1"/>
    </source>
</evidence>
<evidence type="ECO:0000256" key="1">
    <source>
        <dbReference type="SAM" id="MobiDB-lite"/>
    </source>
</evidence>
<dbReference type="AlphaFoldDB" id="A0A1H5R7N7"/>